<evidence type="ECO:0000256" key="2">
    <source>
        <dbReference type="ARBA" id="ARBA00023012"/>
    </source>
</evidence>
<keyword evidence="1 3" id="KW-0597">Phosphoprotein</keyword>
<proteinExistence type="predicted"/>
<dbReference type="SUPFAM" id="SSF52172">
    <property type="entry name" value="CheY-like"/>
    <property type="match status" value="1"/>
</dbReference>
<evidence type="ECO:0000256" key="3">
    <source>
        <dbReference type="PROSITE-ProRule" id="PRU00169"/>
    </source>
</evidence>
<evidence type="ECO:0000313" key="5">
    <source>
        <dbReference type="EMBL" id="MCS4557967.1"/>
    </source>
</evidence>
<evidence type="ECO:0000256" key="1">
    <source>
        <dbReference type="ARBA" id="ARBA00022553"/>
    </source>
</evidence>
<name>A0ABT2FNP3_9GAMM</name>
<dbReference type="SMART" id="SM00448">
    <property type="entry name" value="REC"/>
    <property type="match status" value="1"/>
</dbReference>
<feature type="domain" description="Response regulatory" evidence="4">
    <location>
        <begin position="227"/>
        <end position="343"/>
    </location>
</feature>
<keyword evidence="6" id="KW-1185">Reference proteome</keyword>
<reference evidence="5 6" key="1">
    <citation type="submission" date="2022-02" db="EMBL/GenBank/DDBJ databases">
        <authorList>
            <person name="Zhuang L."/>
        </authorList>
    </citation>
    <scope>NUCLEOTIDE SEQUENCE [LARGE SCALE GENOMIC DNA]</scope>
    <source>
        <strain evidence="5 6">C32</strain>
    </source>
</reference>
<organism evidence="5 6">
    <name type="scientific">Shewanella electrica</name>
    <dbReference type="NCBI Taxonomy" id="515560"/>
    <lineage>
        <taxon>Bacteria</taxon>
        <taxon>Pseudomonadati</taxon>
        <taxon>Pseudomonadota</taxon>
        <taxon>Gammaproteobacteria</taxon>
        <taxon>Alteromonadales</taxon>
        <taxon>Shewanellaceae</taxon>
        <taxon>Shewanella</taxon>
    </lineage>
</organism>
<dbReference type="PANTHER" id="PTHR44591:SF14">
    <property type="entry name" value="PROTEIN PILG"/>
    <property type="match status" value="1"/>
</dbReference>
<gene>
    <name evidence="5" type="ORF">L9G74_16100</name>
</gene>
<feature type="modified residue" description="4-aspartylphosphate" evidence="3">
    <location>
        <position position="276"/>
    </location>
</feature>
<dbReference type="InterPro" id="IPR050595">
    <property type="entry name" value="Bact_response_regulator"/>
</dbReference>
<dbReference type="CDD" id="cd00156">
    <property type="entry name" value="REC"/>
    <property type="match status" value="1"/>
</dbReference>
<dbReference type="Gene3D" id="3.40.50.2300">
    <property type="match status" value="1"/>
</dbReference>
<reference evidence="6" key="2">
    <citation type="submission" date="2023-07" db="EMBL/GenBank/DDBJ databases">
        <title>Shewanella mangrovi sp. nov., an acetaldehyde- degrading bacterium isolated from mangrove sediment.</title>
        <authorList>
            <person name="Liu Y."/>
        </authorList>
    </citation>
    <scope>NUCLEOTIDE SEQUENCE [LARGE SCALE GENOMIC DNA]</scope>
    <source>
        <strain evidence="6">C32</strain>
    </source>
</reference>
<keyword evidence="2" id="KW-0902">Two-component regulatory system</keyword>
<dbReference type="Proteomes" id="UP001201549">
    <property type="component" value="Unassembled WGS sequence"/>
</dbReference>
<dbReference type="EMBL" id="JAKOGG010000014">
    <property type="protein sequence ID" value="MCS4557967.1"/>
    <property type="molecule type" value="Genomic_DNA"/>
</dbReference>
<protein>
    <submittedName>
        <fullName evidence="5">Response regulator</fullName>
    </submittedName>
</protein>
<sequence length="347" mass="39133">MSSDAVLSVILIYDTPDTLDIMRQVIATRFQGVAKYQMDIVSAQKLAEKLSEEHYAILFIYACGDTEEITPFKRKVIETGGKDIFGRWPSESILICDKAARTAAYNLCKSEVFYSYETIRPIYDIGKIRLTLNRVGRYAMNIANLHHQQLERDNMVGEIEKSRAELDLVIKNVNDEQADKHGEPSADDSVSTLLEFKRKRNEMLSILARKIEKAKPQLLKTAIKQPVVIVADDQPVMQKIVRSILEPKGFKVELAANGQEVLQKLDSIKPNVILLDVDMPIMGGIETLQILQSMESTKSIPVIMLTSFSEKETFEASVEHGAIDYIIKPTSPDILLKKIRHVISVKI</sequence>
<dbReference type="RefSeq" id="WP_238897440.1">
    <property type="nucleotide sequence ID" value="NZ_JAKOGG010000014.1"/>
</dbReference>
<dbReference type="PANTHER" id="PTHR44591">
    <property type="entry name" value="STRESS RESPONSE REGULATOR PROTEIN 1"/>
    <property type="match status" value="1"/>
</dbReference>
<dbReference type="InterPro" id="IPR001789">
    <property type="entry name" value="Sig_transdc_resp-reg_receiver"/>
</dbReference>
<comment type="caution">
    <text evidence="5">The sequence shown here is derived from an EMBL/GenBank/DDBJ whole genome shotgun (WGS) entry which is preliminary data.</text>
</comment>
<evidence type="ECO:0000259" key="4">
    <source>
        <dbReference type="PROSITE" id="PS50110"/>
    </source>
</evidence>
<dbReference type="PROSITE" id="PS50110">
    <property type="entry name" value="RESPONSE_REGULATORY"/>
    <property type="match status" value="1"/>
</dbReference>
<dbReference type="InterPro" id="IPR011006">
    <property type="entry name" value="CheY-like_superfamily"/>
</dbReference>
<accession>A0ABT2FNP3</accession>
<dbReference type="Pfam" id="PF00072">
    <property type="entry name" value="Response_reg"/>
    <property type="match status" value="1"/>
</dbReference>
<evidence type="ECO:0000313" key="6">
    <source>
        <dbReference type="Proteomes" id="UP001201549"/>
    </source>
</evidence>